<evidence type="ECO:0000313" key="1">
    <source>
        <dbReference type="EMBL" id="KAL1864122.1"/>
    </source>
</evidence>
<organism evidence="1 2">
    <name type="scientific">Diaporthe australafricana</name>
    <dbReference type="NCBI Taxonomy" id="127596"/>
    <lineage>
        <taxon>Eukaryota</taxon>
        <taxon>Fungi</taxon>
        <taxon>Dikarya</taxon>
        <taxon>Ascomycota</taxon>
        <taxon>Pezizomycotina</taxon>
        <taxon>Sordariomycetes</taxon>
        <taxon>Sordariomycetidae</taxon>
        <taxon>Diaporthales</taxon>
        <taxon>Diaporthaceae</taxon>
        <taxon>Diaporthe</taxon>
    </lineage>
</organism>
<evidence type="ECO:0000313" key="2">
    <source>
        <dbReference type="Proteomes" id="UP001583177"/>
    </source>
</evidence>
<proteinExistence type="predicted"/>
<name>A0ABR3WKE8_9PEZI</name>
<dbReference type="EMBL" id="JAWRVE010000071">
    <property type="protein sequence ID" value="KAL1864122.1"/>
    <property type="molecule type" value="Genomic_DNA"/>
</dbReference>
<sequence>MDFPGQRYKQWRDSHPDCKLVHVIWTDLCGILHEQMVSAYSFHNMYLKDVEKLPDAAEYIPLTVSDSSVSTLPDGTRGDDRAFESYETCELVPDYDTVQSNIDDRTHATVFAHVGMPAPPDPHQILKTISECMDLNYGGKCDIAAALQFQFVLRNRDDNKICNDPTHVGEKLVEVTSNHLYNATGLAISSCKILNDGVVTVQLEKSHDLLTAVDNFYRVKRVLRSIAAGKGLRLSFFYAAEDDPGAAHTAHSPADAVAIDDDESESEVVQSEVVRPMKTRRVPSFGHDAMTISNSPQLERMFLFGFQEAHYSMRKKEEEVIVDAVRSGRAPSAQALLENWY</sequence>
<protein>
    <submittedName>
        <fullName evidence="1">Uncharacterized protein</fullName>
    </submittedName>
</protein>
<comment type="caution">
    <text evidence="1">The sequence shown here is derived from an EMBL/GenBank/DDBJ whole genome shotgun (WGS) entry which is preliminary data.</text>
</comment>
<gene>
    <name evidence="1" type="ORF">Daus18300_007902</name>
</gene>
<accession>A0ABR3WKE8</accession>
<reference evidence="1 2" key="1">
    <citation type="journal article" date="2024" name="IMA Fungus">
        <title>IMA Genome - F19 : A genome assembly and annotation guide to empower mycologists, including annotated draft genome sequences of Ceratocystis pirilliformis, Diaporthe australafricana, Fusarium ophioides, Paecilomyces lecythidis, and Sporothrix stenoceras.</title>
        <authorList>
            <person name="Aylward J."/>
            <person name="Wilson A.M."/>
            <person name="Visagie C.M."/>
            <person name="Spraker J."/>
            <person name="Barnes I."/>
            <person name="Buitendag C."/>
            <person name="Ceriani C."/>
            <person name="Del Mar Angel L."/>
            <person name="du Plessis D."/>
            <person name="Fuchs T."/>
            <person name="Gasser K."/>
            <person name="Kramer D."/>
            <person name="Li W."/>
            <person name="Munsamy K."/>
            <person name="Piso A."/>
            <person name="Price J.L."/>
            <person name="Sonnekus B."/>
            <person name="Thomas C."/>
            <person name="van der Nest A."/>
            <person name="van Dijk A."/>
            <person name="van Heerden A."/>
            <person name="van Vuuren N."/>
            <person name="Yilmaz N."/>
            <person name="Duong T.A."/>
            <person name="van der Merwe N.A."/>
            <person name="Wingfield M.J."/>
            <person name="Wingfield B.D."/>
        </authorList>
    </citation>
    <scope>NUCLEOTIDE SEQUENCE [LARGE SCALE GENOMIC DNA]</scope>
    <source>
        <strain evidence="1 2">CMW 18300</strain>
    </source>
</reference>
<keyword evidence="2" id="KW-1185">Reference proteome</keyword>
<dbReference type="Proteomes" id="UP001583177">
    <property type="component" value="Unassembled WGS sequence"/>
</dbReference>